<dbReference type="AlphaFoldDB" id="A0AAU9AIL8"/>
<dbReference type="Proteomes" id="UP000218824">
    <property type="component" value="Chromosome"/>
</dbReference>
<sequence>MTAMPRRPRNRRTTALAAAAVFAFVSGFAAVSTAAPACRCYAERTQCLAEAVTDLDKKFCRLEFNYCMDRFCPAPLNP</sequence>
<evidence type="ECO:0000313" key="2">
    <source>
        <dbReference type="EMBL" id="BAV97165.1"/>
    </source>
</evidence>
<evidence type="ECO:0000313" key="3">
    <source>
        <dbReference type="Proteomes" id="UP000218824"/>
    </source>
</evidence>
<reference evidence="2 3" key="1">
    <citation type="journal article" date="2017" name="DNA Res.">
        <title>Complete genome sequence and expression profile of the commercial lytic enzyme producer Lysobacter enzymogenes M497-1.</title>
        <authorList>
            <person name="Takami H."/>
            <person name="Toyoda A."/>
            <person name="Uchiyama I."/>
            <person name="Itoh T."/>
            <person name="Takaki Y."/>
            <person name="Arai W."/>
            <person name="Nishi S."/>
            <person name="Kawai M."/>
            <person name="Shinya K."/>
            <person name="Ikeda H."/>
        </authorList>
    </citation>
    <scope>NUCLEOTIDE SEQUENCE [LARGE SCALE GENOMIC DNA]</scope>
    <source>
        <strain evidence="2 3">M497-1</strain>
    </source>
</reference>
<dbReference type="GeneID" id="83063543"/>
<evidence type="ECO:0000256" key="1">
    <source>
        <dbReference type="SAM" id="SignalP"/>
    </source>
</evidence>
<proteinExistence type="predicted"/>
<feature type="signal peptide" evidence="1">
    <location>
        <begin position="1"/>
        <end position="29"/>
    </location>
</feature>
<protein>
    <submittedName>
        <fullName evidence="2">Uncharacterized protein</fullName>
    </submittedName>
</protein>
<dbReference type="KEGG" id="lem:LEN_1678"/>
<gene>
    <name evidence="2" type="ORF">LEN_1678</name>
</gene>
<accession>A0AAU9AIL8</accession>
<feature type="chain" id="PRO_5043448570" evidence="1">
    <location>
        <begin position="30"/>
        <end position="78"/>
    </location>
</feature>
<name>A0AAU9AIL8_LYSEN</name>
<organism evidence="2 3">
    <name type="scientific">Lysobacter enzymogenes</name>
    <dbReference type="NCBI Taxonomy" id="69"/>
    <lineage>
        <taxon>Bacteria</taxon>
        <taxon>Pseudomonadati</taxon>
        <taxon>Pseudomonadota</taxon>
        <taxon>Gammaproteobacteria</taxon>
        <taxon>Lysobacterales</taxon>
        <taxon>Lysobacteraceae</taxon>
        <taxon>Lysobacter</taxon>
    </lineage>
</organism>
<dbReference type="EMBL" id="AP014940">
    <property type="protein sequence ID" value="BAV97165.1"/>
    <property type="molecule type" value="Genomic_DNA"/>
</dbReference>
<keyword evidence="1" id="KW-0732">Signal</keyword>
<dbReference type="RefSeq" id="WP_096377360.1">
    <property type="nucleotide sequence ID" value="NZ_AP014940.1"/>
</dbReference>